<dbReference type="RefSeq" id="WP_077447959.1">
    <property type="nucleotide sequence ID" value="NZ_FUGD01000049.1"/>
</dbReference>
<keyword evidence="2 8" id="KW-1003">Cell membrane</keyword>
<evidence type="ECO:0000256" key="3">
    <source>
        <dbReference type="ARBA" id="ARBA00022519"/>
    </source>
</evidence>
<organism evidence="10 11">
    <name type="scientific">Psychrobacter pasteurii</name>
    <dbReference type="NCBI Taxonomy" id="1945520"/>
    <lineage>
        <taxon>Bacteria</taxon>
        <taxon>Pseudomonadati</taxon>
        <taxon>Pseudomonadota</taxon>
        <taxon>Gammaproteobacteria</taxon>
        <taxon>Moraxellales</taxon>
        <taxon>Moraxellaceae</taxon>
        <taxon>Psychrobacter</taxon>
    </lineage>
</organism>
<evidence type="ECO:0000256" key="7">
    <source>
        <dbReference type="ARBA" id="ARBA00023136"/>
    </source>
</evidence>
<comment type="subunit">
    <text evidence="8">The complex is composed of two ATP-binding proteins (LolD) and two transmembrane proteins (LolC and LolE).</text>
</comment>
<feature type="domain" description="ABC transporter" evidence="9">
    <location>
        <begin position="5"/>
        <end position="228"/>
    </location>
</feature>
<evidence type="ECO:0000256" key="6">
    <source>
        <dbReference type="ARBA" id="ARBA00022967"/>
    </source>
</evidence>
<dbReference type="PANTHER" id="PTHR24220">
    <property type="entry name" value="IMPORT ATP-BINDING PROTEIN"/>
    <property type="match status" value="1"/>
</dbReference>
<dbReference type="InterPro" id="IPR017911">
    <property type="entry name" value="MacB-like_ATP-bd"/>
</dbReference>
<evidence type="ECO:0000256" key="1">
    <source>
        <dbReference type="ARBA" id="ARBA00022448"/>
    </source>
</evidence>
<reference evidence="11" key="1">
    <citation type="submission" date="2017-02" db="EMBL/GenBank/DDBJ databases">
        <authorList>
            <person name="Mornico D."/>
        </authorList>
    </citation>
    <scope>NUCLEOTIDE SEQUENCE [LARGE SCALE GENOMIC DNA]</scope>
</reference>
<dbReference type="InterPro" id="IPR027417">
    <property type="entry name" value="P-loop_NTPase"/>
</dbReference>
<comment type="function">
    <text evidence="8">Part of the ABC transporter complex LolCDE involved in the translocation of mature outer membrane-directed lipoproteins, from the inner membrane to the periplasmic chaperone, LolA. Responsible for the formation of the LolA-lipoprotein complex in an ATP-dependent manner.</text>
</comment>
<dbReference type="InterPro" id="IPR017871">
    <property type="entry name" value="ABC_transporter-like_CS"/>
</dbReference>
<keyword evidence="11" id="KW-1185">Reference proteome</keyword>
<dbReference type="PANTHER" id="PTHR24220:SF689">
    <property type="entry name" value="LIPOPROTEIN-RELEASING SYSTEM ATP-BINDING PROTEIN LOLD"/>
    <property type="match status" value="1"/>
</dbReference>
<dbReference type="InterPro" id="IPR003439">
    <property type="entry name" value="ABC_transporter-like_ATP-bd"/>
</dbReference>
<dbReference type="EMBL" id="FUGD01000049">
    <property type="protein sequence ID" value="SJM36565.1"/>
    <property type="molecule type" value="Genomic_DNA"/>
</dbReference>
<dbReference type="GO" id="GO:0022857">
    <property type="term" value="F:transmembrane transporter activity"/>
    <property type="evidence" value="ECO:0007669"/>
    <property type="project" value="TreeGrafter"/>
</dbReference>
<accession>A0A1R4EDJ0</accession>
<evidence type="ECO:0000256" key="8">
    <source>
        <dbReference type="RuleBase" id="RU367068"/>
    </source>
</evidence>
<dbReference type="GO" id="GO:0005886">
    <property type="term" value="C:plasma membrane"/>
    <property type="evidence" value="ECO:0007669"/>
    <property type="project" value="UniProtKB-SubCell"/>
</dbReference>
<sequence length="228" mass="25290">MSEILVAKNINKIYDEGNIRTQVLTGLNLTVNAGERIAIVGTSGSGKSTLLHLLGGLDVPTSGEVWLHGKCLNNLNETQRGEMRNQHLGFIYQFHHLLPEFTAIENVAMPLLLRKEVPIKEARQQAVDLLERVGLGHRLEHRPGELSGGERQRVAIARALVTKPSLVLADEPTGNLDYDNAQSIFGLLAELQDTMKTALLMVTHDRNLAAMADRQMLLKNGKWENFDD</sequence>
<dbReference type="EC" id="7.6.2.-" evidence="8"/>
<keyword evidence="4 8" id="KW-0547">Nucleotide-binding</keyword>
<dbReference type="PROSITE" id="PS50893">
    <property type="entry name" value="ABC_TRANSPORTER_2"/>
    <property type="match status" value="1"/>
</dbReference>
<dbReference type="Proteomes" id="UP000188169">
    <property type="component" value="Unassembled WGS sequence"/>
</dbReference>
<evidence type="ECO:0000256" key="4">
    <source>
        <dbReference type="ARBA" id="ARBA00022741"/>
    </source>
</evidence>
<keyword evidence="10" id="KW-0449">Lipoprotein</keyword>
<dbReference type="NCBIfam" id="TIGR02211">
    <property type="entry name" value="LolD_lipo_ex"/>
    <property type="match status" value="1"/>
</dbReference>
<keyword evidence="5 8" id="KW-0067">ATP-binding</keyword>
<keyword evidence="3 8" id="KW-0997">Cell inner membrane</keyword>
<dbReference type="GO" id="GO:0089705">
    <property type="term" value="P:protein localization to outer membrane"/>
    <property type="evidence" value="ECO:0007669"/>
    <property type="project" value="TreeGrafter"/>
</dbReference>
<proteinExistence type="inferred from homology"/>
<keyword evidence="6 8" id="KW-1278">Translocase</keyword>
<dbReference type="STRING" id="1945520.A1019T_00526"/>
<protein>
    <recommendedName>
        <fullName evidence="8">Lipoprotein-releasing system ATP-binding protein LolD</fullName>
        <ecNumber evidence="8">7.6.2.-</ecNumber>
    </recommendedName>
</protein>
<evidence type="ECO:0000313" key="10">
    <source>
        <dbReference type="EMBL" id="SJM36565.1"/>
    </source>
</evidence>
<gene>
    <name evidence="10" type="primary">lolD_2</name>
    <name evidence="8" type="synonym">lolD</name>
    <name evidence="10" type="ORF">A1019T_00526</name>
</gene>
<dbReference type="PROSITE" id="PS00211">
    <property type="entry name" value="ABC_TRANSPORTER_1"/>
    <property type="match status" value="1"/>
</dbReference>
<comment type="similarity">
    <text evidence="8">Belongs to the ABC transporter superfamily. Lipoprotein translocase (TC 3.A.1.125) family.</text>
</comment>
<dbReference type="InterPro" id="IPR003593">
    <property type="entry name" value="AAA+_ATPase"/>
</dbReference>
<dbReference type="Gene3D" id="3.40.50.300">
    <property type="entry name" value="P-loop containing nucleotide triphosphate hydrolases"/>
    <property type="match status" value="1"/>
</dbReference>
<dbReference type="AlphaFoldDB" id="A0A1R4EDJ0"/>
<keyword evidence="1 8" id="KW-0813">Transport</keyword>
<name>A0A1R4EDJ0_9GAMM</name>
<evidence type="ECO:0000313" key="11">
    <source>
        <dbReference type="Proteomes" id="UP000188169"/>
    </source>
</evidence>
<dbReference type="SUPFAM" id="SSF52540">
    <property type="entry name" value="P-loop containing nucleoside triphosphate hydrolases"/>
    <property type="match status" value="1"/>
</dbReference>
<evidence type="ECO:0000256" key="2">
    <source>
        <dbReference type="ARBA" id="ARBA00022475"/>
    </source>
</evidence>
<comment type="subcellular location">
    <subcellularLocation>
        <location evidence="8">Cell inner membrane</location>
        <topology evidence="8">Peripheral membrane protein</topology>
    </subcellularLocation>
</comment>
<dbReference type="GO" id="GO:0005524">
    <property type="term" value="F:ATP binding"/>
    <property type="evidence" value="ECO:0007669"/>
    <property type="project" value="UniProtKB-UniRule"/>
</dbReference>
<dbReference type="Pfam" id="PF00005">
    <property type="entry name" value="ABC_tran"/>
    <property type="match status" value="1"/>
</dbReference>
<dbReference type="SMART" id="SM00382">
    <property type="entry name" value="AAA"/>
    <property type="match status" value="1"/>
</dbReference>
<keyword evidence="7 8" id="KW-0472">Membrane</keyword>
<evidence type="ECO:0000256" key="5">
    <source>
        <dbReference type="ARBA" id="ARBA00022840"/>
    </source>
</evidence>
<dbReference type="FunFam" id="3.40.50.300:FF:000230">
    <property type="entry name" value="Lipoprotein-releasing system ATP-binding protein LolD"/>
    <property type="match status" value="1"/>
</dbReference>
<dbReference type="CDD" id="cd03255">
    <property type="entry name" value="ABC_MJ0796_LolCDE_FtsE"/>
    <property type="match status" value="1"/>
</dbReference>
<evidence type="ECO:0000259" key="9">
    <source>
        <dbReference type="PROSITE" id="PS50893"/>
    </source>
</evidence>
<dbReference type="GO" id="GO:0044874">
    <property type="term" value="P:lipoprotein localization to outer membrane"/>
    <property type="evidence" value="ECO:0007669"/>
    <property type="project" value="TreeGrafter"/>
</dbReference>
<dbReference type="InterPro" id="IPR015854">
    <property type="entry name" value="ABC_transpr_LolD-like"/>
</dbReference>
<dbReference type="InterPro" id="IPR011924">
    <property type="entry name" value="LolD_lipo_ATP-bd"/>
</dbReference>
<dbReference type="GO" id="GO:0016887">
    <property type="term" value="F:ATP hydrolysis activity"/>
    <property type="evidence" value="ECO:0007669"/>
    <property type="project" value="InterPro"/>
</dbReference>
<dbReference type="OrthoDB" id="9801477at2"/>
<keyword evidence="10" id="KW-0378">Hydrolase</keyword>